<dbReference type="OrthoDB" id="5201563at2759"/>
<keyword evidence="2" id="KW-0812">Transmembrane</keyword>
<dbReference type="EMBL" id="MU032344">
    <property type="protein sequence ID" value="KAF3770721.1"/>
    <property type="molecule type" value="Genomic_DNA"/>
</dbReference>
<evidence type="ECO:0000313" key="3">
    <source>
        <dbReference type="EMBL" id="KAF3770721.1"/>
    </source>
</evidence>
<keyword evidence="2" id="KW-1133">Transmembrane helix</keyword>
<dbReference type="RefSeq" id="XP_040781682.1">
    <property type="nucleotide sequence ID" value="XM_040923724.1"/>
</dbReference>
<dbReference type="AlphaFoldDB" id="A0A9P5CUY0"/>
<gene>
    <name evidence="3" type="ORF">M406DRAFT_35761</name>
</gene>
<keyword evidence="4" id="KW-1185">Reference proteome</keyword>
<evidence type="ECO:0000256" key="2">
    <source>
        <dbReference type="SAM" id="Phobius"/>
    </source>
</evidence>
<feature type="transmembrane region" description="Helical" evidence="2">
    <location>
        <begin position="93"/>
        <end position="112"/>
    </location>
</feature>
<keyword evidence="2" id="KW-0472">Membrane</keyword>
<sequence length="132" mass="14886">MSATTADNPISTVLERAAASSHLRDYDVHLSTDPSAAAPPPNSDHQPRASQQRSHSNPPNWNGAHRGVPPHRPVNRDLDFSQRPWNGQLVGDAFVFTMFTGVFTIWNLNWLWRNTGGRWNNRLFRYKVGGEI</sequence>
<accession>A0A9P5CUY0</accession>
<feature type="compositionally biased region" description="Polar residues" evidence="1">
    <location>
        <begin position="48"/>
        <end position="60"/>
    </location>
</feature>
<feature type="region of interest" description="Disordered" evidence="1">
    <location>
        <begin position="25"/>
        <end position="82"/>
    </location>
</feature>
<evidence type="ECO:0000313" key="4">
    <source>
        <dbReference type="Proteomes" id="UP000803844"/>
    </source>
</evidence>
<protein>
    <submittedName>
        <fullName evidence="3">Uncharacterized protein</fullName>
    </submittedName>
</protein>
<organism evidence="3 4">
    <name type="scientific">Cryphonectria parasitica (strain ATCC 38755 / EP155)</name>
    <dbReference type="NCBI Taxonomy" id="660469"/>
    <lineage>
        <taxon>Eukaryota</taxon>
        <taxon>Fungi</taxon>
        <taxon>Dikarya</taxon>
        <taxon>Ascomycota</taxon>
        <taxon>Pezizomycotina</taxon>
        <taxon>Sordariomycetes</taxon>
        <taxon>Sordariomycetidae</taxon>
        <taxon>Diaporthales</taxon>
        <taxon>Cryphonectriaceae</taxon>
        <taxon>Cryphonectria-Endothia species complex</taxon>
        <taxon>Cryphonectria</taxon>
    </lineage>
</organism>
<evidence type="ECO:0000256" key="1">
    <source>
        <dbReference type="SAM" id="MobiDB-lite"/>
    </source>
</evidence>
<comment type="caution">
    <text evidence="3">The sequence shown here is derived from an EMBL/GenBank/DDBJ whole genome shotgun (WGS) entry which is preliminary data.</text>
</comment>
<name>A0A9P5CUY0_CRYP1</name>
<dbReference type="Proteomes" id="UP000803844">
    <property type="component" value="Unassembled WGS sequence"/>
</dbReference>
<proteinExistence type="predicted"/>
<dbReference type="GeneID" id="63840853"/>
<reference evidence="3" key="1">
    <citation type="journal article" date="2020" name="Phytopathology">
        <title>Genome sequence of the chestnut blight fungus Cryphonectria parasitica EP155: A fundamental resource for an archetypical invasive plant pathogen.</title>
        <authorList>
            <person name="Crouch J.A."/>
            <person name="Dawe A."/>
            <person name="Aerts A."/>
            <person name="Barry K."/>
            <person name="Churchill A.C.L."/>
            <person name="Grimwood J."/>
            <person name="Hillman B."/>
            <person name="Milgroom M.G."/>
            <person name="Pangilinan J."/>
            <person name="Smith M."/>
            <person name="Salamov A."/>
            <person name="Schmutz J."/>
            <person name="Yadav J."/>
            <person name="Grigoriev I.V."/>
            <person name="Nuss D."/>
        </authorList>
    </citation>
    <scope>NUCLEOTIDE SEQUENCE</scope>
    <source>
        <strain evidence="3">EP155</strain>
    </source>
</reference>